<protein>
    <recommendedName>
        <fullName evidence="1">DUF8159 domain-containing protein</fullName>
    </recommendedName>
</protein>
<evidence type="ECO:0000313" key="2">
    <source>
        <dbReference type="EMBL" id="KYH26632.1"/>
    </source>
</evidence>
<accession>A0A151AGG9</accession>
<dbReference type="PATRIC" id="fig|1008153.3.peg.1760"/>
<dbReference type="InterPro" id="IPR058473">
    <property type="entry name" value="DUF8159"/>
</dbReference>
<dbReference type="AlphaFoldDB" id="A0A151AGG9"/>
<gene>
    <name evidence="2" type="ORF">HAPAU_17310</name>
</gene>
<sequence length="203" mass="21484">MPGSAVEGCMDERSHSRRALLSRGVGALVALGGLSGCVEEVGEQFPPNRKWPTSEYAPTLPVTKRSDVLESGIEAFEGRELEDEAGFEDALVEYGLDVEAVEREHGALTVEYVTSGPDDGGILHEIGPIAGAYAALIGTDYEAEFLEVTILDGSSSVGAAEAETSWALEYNRGAYTATEYGELVAGTIESQRYPTAVGTTSEN</sequence>
<organism evidence="2 3">
    <name type="scientific">Halalkalicoccus paucihalophilus</name>
    <dbReference type="NCBI Taxonomy" id="1008153"/>
    <lineage>
        <taxon>Archaea</taxon>
        <taxon>Methanobacteriati</taxon>
        <taxon>Methanobacteriota</taxon>
        <taxon>Stenosarchaea group</taxon>
        <taxon>Halobacteria</taxon>
        <taxon>Halobacteriales</taxon>
        <taxon>Halococcaceae</taxon>
        <taxon>Halalkalicoccus</taxon>
    </lineage>
</organism>
<name>A0A151AGG9_9EURY</name>
<evidence type="ECO:0000313" key="3">
    <source>
        <dbReference type="Proteomes" id="UP000075321"/>
    </source>
</evidence>
<reference evidence="2 3" key="1">
    <citation type="submission" date="2016-02" db="EMBL/GenBank/DDBJ databases">
        <title>Genome sequence of Halalkalicoccus paucihalophilus DSM 24557.</title>
        <authorList>
            <person name="Poehlein A."/>
            <person name="Daniel R."/>
        </authorList>
    </citation>
    <scope>NUCLEOTIDE SEQUENCE [LARGE SCALE GENOMIC DNA]</scope>
    <source>
        <strain evidence="2 3">DSM 24557</strain>
    </source>
</reference>
<comment type="caution">
    <text evidence="2">The sequence shown here is derived from an EMBL/GenBank/DDBJ whole genome shotgun (WGS) entry which is preliminary data.</text>
</comment>
<dbReference type="EMBL" id="LTAZ01000004">
    <property type="protein sequence ID" value="KYH26632.1"/>
    <property type="molecule type" value="Genomic_DNA"/>
</dbReference>
<dbReference type="Proteomes" id="UP000075321">
    <property type="component" value="Unassembled WGS sequence"/>
</dbReference>
<keyword evidence="3" id="KW-1185">Reference proteome</keyword>
<evidence type="ECO:0000259" key="1">
    <source>
        <dbReference type="Pfam" id="PF26490"/>
    </source>
</evidence>
<proteinExistence type="predicted"/>
<feature type="domain" description="DUF8159" evidence="1">
    <location>
        <begin position="83"/>
        <end position="192"/>
    </location>
</feature>
<dbReference type="Pfam" id="PF26490">
    <property type="entry name" value="DUF8159"/>
    <property type="match status" value="1"/>
</dbReference>